<dbReference type="InterPro" id="IPR044053">
    <property type="entry name" value="AsaB-like"/>
</dbReference>
<proteinExistence type="inferred from homology"/>
<gene>
    <name evidence="4" type="ORF">AOQ84DRAFT_275509</name>
</gene>
<dbReference type="PANTHER" id="PTHR34598">
    <property type="entry name" value="BLL6449 PROTEIN"/>
    <property type="match status" value="1"/>
</dbReference>
<evidence type="ECO:0000313" key="5">
    <source>
        <dbReference type="Proteomes" id="UP000250140"/>
    </source>
</evidence>
<feature type="non-terminal residue" evidence="4">
    <location>
        <position position="99"/>
    </location>
</feature>
<name>A0A8E2JQB0_9PEZI</name>
<evidence type="ECO:0000256" key="3">
    <source>
        <dbReference type="SAM" id="MobiDB-lite"/>
    </source>
</evidence>
<comment type="similarity">
    <text evidence="2">Belongs to the asaB hydroxylase/desaturase family.</text>
</comment>
<feature type="region of interest" description="Disordered" evidence="3">
    <location>
        <begin position="1"/>
        <end position="34"/>
    </location>
</feature>
<feature type="non-terminal residue" evidence="4">
    <location>
        <position position="1"/>
    </location>
</feature>
<dbReference type="AlphaFoldDB" id="A0A8E2JQB0"/>
<evidence type="ECO:0000256" key="1">
    <source>
        <dbReference type="ARBA" id="ARBA00023002"/>
    </source>
</evidence>
<keyword evidence="5" id="KW-1185">Reference proteome</keyword>
<dbReference type="PANTHER" id="PTHR34598:SF3">
    <property type="entry name" value="OXIDOREDUCTASE AN1597"/>
    <property type="match status" value="1"/>
</dbReference>
<dbReference type="OrthoDB" id="412788at2759"/>
<dbReference type="EMBL" id="KV750276">
    <property type="protein sequence ID" value="OCL05477.1"/>
    <property type="molecule type" value="Genomic_DNA"/>
</dbReference>
<feature type="region of interest" description="Disordered" evidence="3">
    <location>
        <begin position="80"/>
        <end position="99"/>
    </location>
</feature>
<organism evidence="4 5">
    <name type="scientific">Glonium stellatum</name>
    <dbReference type="NCBI Taxonomy" id="574774"/>
    <lineage>
        <taxon>Eukaryota</taxon>
        <taxon>Fungi</taxon>
        <taxon>Dikarya</taxon>
        <taxon>Ascomycota</taxon>
        <taxon>Pezizomycotina</taxon>
        <taxon>Dothideomycetes</taxon>
        <taxon>Pleosporomycetidae</taxon>
        <taxon>Gloniales</taxon>
        <taxon>Gloniaceae</taxon>
        <taxon>Glonium</taxon>
    </lineage>
</organism>
<protein>
    <submittedName>
        <fullName evidence="4">Uncharacterized protein</fullName>
    </submittedName>
</protein>
<evidence type="ECO:0000256" key="2">
    <source>
        <dbReference type="ARBA" id="ARBA00023604"/>
    </source>
</evidence>
<accession>A0A8E2JQB0</accession>
<dbReference type="GO" id="GO:0016491">
    <property type="term" value="F:oxidoreductase activity"/>
    <property type="evidence" value="ECO:0007669"/>
    <property type="project" value="UniProtKB-KW"/>
</dbReference>
<sequence>LQSTTNKKAGPQDVRTTLNYYKDPGDGSSPPPSYAGRVETFERPVEPLDVTITDVSGNEDKYSLDGNGFQIYPHVSQEKDFNDDEKIKREYYPETEQLL</sequence>
<evidence type="ECO:0000313" key="4">
    <source>
        <dbReference type="EMBL" id="OCL05477.1"/>
    </source>
</evidence>
<keyword evidence="1" id="KW-0560">Oxidoreductase</keyword>
<feature type="compositionally biased region" description="Basic and acidic residues" evidence="3">
    <location>
        <begin position="80"/>
        <end position="92"/>
    </location>
</feature>
<reference evidence="4 5" key="1">
    <citation type="journal article" date="2016" name="Nat. Commun.">
        <title>Ectomycorrhizal ecology is imprinted in the genome of the dominant symbiotic fungus Cenococcum geophilum.</title>
        <authorList>
            <consortium name="DOE Joint Genome Institute"/>
            <person name="Peter M."/>
            <person name="Kohler A."/>
            <person name="Ohm R.A."/>
            <person name="Kuo A."/>
            <person name="Krutzmann J."/>
            <person name="Morin E."/>
            <person name="Arend M."/>
            <person name="Barry K.W."/>
            <person name="Binder M."/>
            <person name="Choi C."/>
            <person name="Clum A."/>
            <person name="Copeland A."/>
            <person name="Grisel N."/>
            <person name="Haridas S."/>
            <person name="Kipfer T."/>
            <person name="LaButti K."/>
            <person name="Lindquist E."/>
            <person name="Lipzen A."/>
            <person name="Maire R."/>
            <person name="Meier B."/>
            <person name="Mihaltcheva S."/>
            <person name="Molinier V."/>
            <person name="Murat C."/>
            <person name="Poggeler S."/>
            <person name="Quandt C.A."/>
            <person name="Sperisen C."/>
            <person name="Tritt A."/>
            <person name="Tisserant E."/>
            <person name="Crous P.W."/>
            <person name="Henrissat B."/>
            <person name="Nehls U."/>
            <person name="Egli S."/>
            <person name="Spatafora J.W."/>
            <person name="Grigoriev I.V."/>
            <person name="Martin F.M."/>
        </authorList>
    </citation>
    <scope>NUCLEOTIDE SEQUENCE [LARGE SCALE GENOMIC DNA]</scope>
    <source>
        <strain evidence="4 5">CBS 207.34</strain>
    </source>
</reference>
<dbReference type="Proteomes" id="UP000250140">
    <property type="component" value="Unassembled WGS sequence"/>
</dbReference>